<evidence type="ECO:0000256" key="6">
    <source>
        <dbReference type="SAM" id="SignalP"/>
    </source>
</evidence>
<evidence type="ECO:0000256" key="1">
    <source>
        <dbReference type="ARBA" id="ARBA00004442"/>
    </source>
</evidence>
<evidence type="ECO:0000313" key="7">
    <source>
        <dbReference type="EMBL" id="MCQ8179870.1"/>
    </source>
</evidence>
<comment type="subcellular location">
    <subcellularLocation>
        <location evidence="1">Cell outer membrane</location>
    </subcellularLocation>
</comment>
<reference evidence="7 8" key="1">
    <citation type="submission" date="2022-07" db="EMBL/GenBank/DDBJ databases">
        <title>Methylomonas rivi sp. nov., Methylomonas rosea sp. nov., Methylomonas aureus sp. nov. and Methylomonas subterranea sp. nov., four novel methanotrophs isolated from a freshwater creek and the deep terrestrial subsurface.</title>
        <authorList>
            <person name="Abin C."/>
            <person name="Sankaranarayanan K."/>
            <person name="Garner C."/>
            <person name="Sindelar R."/>
            <person name="Kotary K."/>
            <person name="Garner R."/>
            <person name="Barclay S."/>
            <person name="Lawson P."/>
            <person name="Krumholz L."/>
        </authorList>
    </citation>
    <scope>NUCLEOTIDE SEQUENCE [LARGE SCALE GENOMIC DNA]</scope>
    <source>
        <strain evidence="7 8">SURF-1</strain>
    </source>
</reference>
<proteinExistence type="predicted"/>
<dbReference type="PANTHER" id="PTHR30026">
    <property type="entry name" value="OUTER MEMBRANE PROTEIN TOLC"/>
    <property type="match status" value="1"/>
</dbReference>
<feature type="signal peptide" evidence="6">
    <location>
        <begin position="1"/>
        <end position="19"/>
    </location>
</feature>
<keyword evidence="6" id="KW-0732">Signal</keyword>
<sequence length="470" mass="52644">MKTKAAILILAWLPLLASAEPAPAPRPLALAEVLDAALRAFPGLLAAEQRKQVAEGELQTAEGGFDTLLKSQNRWSVAGMYENRNYDVVVEQPTSLWGATFFGGWRRGSGQYPIYEGKSQTADDGEARIGVNIPLWRNREIDRRRASLQQAELGKLIANHEFDQVLLEVRRQASHRYWDWVLAGLRARTAAQLLQIAEQRNDGILQRVAAGDIPDFEALDNQRAIIERRERLVAAKRMLEQSAIQLSLYWRDADGQPQLPTDELLPNGFPEREPKIEADFENAAQLARSQRPELKRLELQSQQTETELALQNNQRNPAVDFSVMGASDIGYAKDKLNRDELYLGLNVDIPLQQRVAGGRAQTAAANLRRLRWERTGTEDRINAEVKDVLSALNAARQRLRLSEQQQQAARQLEEGERTRFEWGETTLLFVNLREIASGDATLQAADAAASLFKAHADFQAAVAAPLDYAQ</sequence>
<comment type="caution">
    <text evidence="7">The sequence shown here is derived from an EMBL/GenBank/DDBJ whole genome shotgun (WGS) entry which is preliminary data.</text>
</comment>
<evidence type="ECO:0000313" key="8">
    <source>
        <dbReference type="Proteomes" id="UP001524569"/>
    </source>
</evidence>
<evidence type="ECO:0000256" key="5">
    <source>
        <dbReference type="ARBA" id="ARBA00023237"/>
    </source>
</evidence>
<dbReference type="RefSeq" id="WP_256609253.1">
    <property type="nucleotide sequence ID" value="NZ_JANIBM010000002.1"/>
</dbReference>
<organism evidence="7 8">
    <name type="scientific">Methylomonas aurea</name>
    <dbReference type="NCBI Taxonomy" id="2952224"/>
    <lineage>
        <taxon>Bacteria</taxon>
        <taxon>Pseudomonadati</taxon>
        <taxon>Pseudomonadota</taxon>
        <taxon>Gammaproteobacteria</taxon>
        <taxon>Methylococcales</taxon>
        <taxon>Methylococcaceae</taxon>
        <taxon>Methylomonas</taxon>
    </lineage>
</organism>
<keyword evidence="4" id="KW-0472">Membrane</keyword>
<dbReference type="PANTHER" id="PTHR30026:SF21">
    <property type="entry name" value="SLR1270 PROTEIN"/>
    <property type="match status" value="1"/>
</dbReference>
<keyword evidence="5" id="KW-0998">Cell outer membrane</keyword>
<evidence type="ECO:0000256" key="3">
    <source>
        <dbReference type="ARBA" id="ARBA00022692"/>
    </source>
</evidence>
<keyword evidence="2" id="KW-1134">Transmembrane beta strand</keyword>
<dbReference type="InterPro" id="IPR051906">
    <property type="entry name" value="TolC-like"/>
</dbReference>
<dbReference type="EMBL" id="JANIBM010000002">
    <property type="protein sequence ID" value="MCQ8179870.1"/>
    <property type="molecule type" value="Genomic_DNA"/>
</dbReference>
<accession>A0ABT1UDV7</accession>
<gene>
    <name evidence="7" type="ORF">NP603_02000</name>
</gene>
<evidence type="ECO:0000256" key="2">
    <source>
        <dbReference type="ARBA" id="ARBA00022452"/>
    </source>
</evidence>
<dbReference type="SUPFAM" id="SSF56954">
    <property type="entry name" value="Outer membrane efflux proteins (OEP)"/>
    <property type="match status" value="1"/>
</dbReference>
<protein>
    <submittedName>
        <fullName evidence="7">TolC family protein</fullName>
    </submittedName>
</protein>
<evidence type="ECO:0000256" key="4">
    <source>
        <dbReference type="ARBA" id="ARBA00023136"/>
    </source>
</evidence>
<name>A0ABT1UDV7_9GAMM</name>
<keyword evidence="8" id="KW-1185">Reference proteome</keyword>
<dbReference type="Gene3D" id="1.20.1600.10">
    <property type="entry name" value="Outer membrane efflux proteins (OEP)"/>
    <property type="match status" value="1"/>
</dbReference>
<feature type="chain" id="PRO_5045052616" evidence="6">
    <location>
        <begin position="20"/>
        <end position="470"/>
    </location>
</feature>
<keyword evidence="3" id="KW-0812">Transmembrane</keyword>
<dbReference type="Proteomes" id="UP001524569">
    <property type="component" value="Unassembled WGS sequence"/>
</dbReference>